<evidence type="ECO:0000256" key="2">
    <source>
        <dbReference type="ARBA" id="ARBA00004286"/>
    </source>
</evidence>
<dbReference type="PROSITE" id="PS50016">
    <property type="entry name" value="ZF_PHD_2"/>
    <property type="match status" value="1"/>
</dbReference>
<comment type="subcellular location">
    <subcellularLocation>
        <location evidence="2">Chromosome</location>
    </subcellularLocation>
    <subcellularLocation>
        <location evidence="1">Nucleus</location>
    </subcellularLocation>
</comment>
<proteinExistence type="predicted"/>
<evidence type="ECO:0000256" key="11">
    <source>
        <dbReference type="ARBA" id="ARBA00023242"/>
    </source>
</evidence>
<feature type="compositionally biased region" description="Polar residues" evidence="14">
    <location>
        <begin position="1"/>
        <end position="11"/>
    </location>
</feature>
<keyword evidence="4" id="KW-0489">Methyltransferase</keyword>
<evidence type="ECO:0000256" key="8">
    <source>
        <dbReference type="ARBA" id="ARBA00022771"/>
    </source>
</evidence>
<evidence type="ECO:0000259" key="15">
    <source>
        <dbReference type="PROSITE" id="PS50016"/>
    </source>
</evidence>
<keyword evidence="6" id="KW-0949">S-adenosyl-L-methionine</keyword>
<feature type="non-terminal residue" evidence="19">
    <location>
        <position position="1"/>
    </location>
</feature>
<evidence type="ECO:0000259" key="16">
    <source>
        <dbReference type="PROSITE" id="PS50280"/>
    </source>
</evidence>
<dbReference type="InterPro" id="IPR011011">
    <property type="entry name" value="Znf_FYVE_PHD"/>
</dbReference>
<evidence type="ECO:0000259" key="18">
    <source>
        <dbReference type="PROSITE" id="PS51215"/>
    </source>
</evidence>
<feature type="region of interest" description="Disordered" evidence="14">
    <location>
        <begin position="1"/>
        <end position="91"/>
    </location>
</feature>
<name>A0ABQ6ND08_9STRA</name>
<feature type="domain" description="AWS" evidence="18">
    <location>
        <begin position="455"/>
        <end position="518"/>
    </location>
</feature>
<evidence type="ECO:0000256" key="3">
    <source>
        <dbReference type="ARBA" id="ARBA00022454"/>
    </source>
</evidence>
<dbReference type="InterPro" id="IPR019787">
    <property type="entry name" value="Znf_PHD-finger"/>
</dbReference>
<evidence type="ECO:0000256" key="13">
    <source>
        <dbReference type="SAM" id="Coils"/>
    </source>
</evidence>
<feature type="domain" description="SET" evidence="16">
    <location>
        <begin position="512"/>
        <end position="639"/>
    </location>
</feature>
<dbReference type="InterPro" id="IPR019786">
    <property type="entry name" value="Zinc_finger_PHD-type_CS"/>
</dbReference>
<evidence type="ECO:0000259" key="17">
    <source>
        <dbReference type="PROSITE" id="PS50868"/>
    </source>
</evidence>
<evidence type="ECO:0000313" key="20">
    <source>
        <dbReference type="Proteomes" id="UP001165060"/>
    </source>
</evidence>
<feature type="compositionally biased region" description="Low complexity" evidence="14">
    <location>
        <begin position="43"/>
        <end position="59"/>
    </location>
</feature>
<dbReference type="EMBL" id="BRYB01006483">
    <property type="protein sequence ID" value="GMI58687.1"/>
    <property type="molecule type" value="Genomic_DNA"/>
</dbReference>
<dbReference type="SUPFAM" id="SSF82199">
    <property type="entry name" value="SET domain"/>
    <property type="match status" value="1"/>
</dbReference>
<dbReference type="SUPFAM" id="SSF57903">
    <property type="entry name" value="FYVE/PHD zinc finger"/>
    <property type="match status" value="1"/>
</dbReference>
<feature type="domain" description="Post-SET" evidence="17">
    <location>
        <begin position="646"/>
        <end position="662"/>
    </location>
</feature>
<dbReference type="InterPro" id="IPR059153">
    <property type="entry name" value="NSD_PHD-1st"/>
</dbReference>
<evidence type="ECO:0008006" key="21">
    <source>
        <dbReference type="Google" id="ProtNLM"/>
    </source>
</evidence>
<dbReference type="PROSITE" id="PS01359">
    <property type="entry name" value="ZF_PHD_1"/>
    <property type="match status" value="1"/>
</dbReference>
<dbReference type="InterPro" id="IPR006560">
    <property type="entry name" value="AWS_dom"/>
</dbReference>
<keyword evidence="7" id="KW-0479">Metal-binding</keyword>
<dbReference type="SMART" id="SM00508">
    <property type="entry name" value="PostSET"/>
    <property type="match status" value="1"/>
</dbReference>
<dbReference type="InterPro" id="IPR001965">
    <property type="entry name" value="Znf_PHD"/>
</dbReference>
<dbReference type="Pfam" id="PF22908">
    <property type="entry name" value="PHD_NSD"/>
    <property type="match status" value="1"/>
</dbReference>
<dbReference type="InterPro" id="IPR046341">
    <property type="entry name" value="SET_dom_sf"/>
</dbReference>
<feature type="domain" description="PHD-type" evidence="15">
    <location>
        <begin position="98"/>
        <end position="151"/>
    </location>
</feature>
<dbReference type="InterPro" id="IPR013083">
    <property type="entry name" value="Znf_RING/FYVE/PHD"/>
</dbReference>
<evidence type="ECO:0000256" key="4">
    <source>
        <dbReference type="ARBA" id="ARBA00022603"/>
    </source>
</evidence>
<dbReference type="InterPro" id="IPR055198">
    <property type="entry name" value="NSD_PHD"/>
</dbReference>
<comment type="caution">
    <text evidence="19">The sequence shown here is derived from an EMBL/GenBank/DDBJ whole genome shotgun (WGS) entry which is preliminary data.</text>
</comment>
<evidence type="ECO:0000313" key="19">
    <source>
        <dbReference type="EMBL" id="GMI58687.1"/>
    </source>
</evidence>
<dbReference type="PANTHER" id="PTHR22884">
    <property type="entry name" value="SET DOMAIN PROTEINS"/>
    <property type="match status" value="1"/>
</dbReference>
<dbReference type="Pfam" id="PF00856">
    <property type="entry name" value="SET"/>
    <property type="match status" value="1"/>
</dbReference>
<keyword evidence="3" id="KW-0158">Chromosome</keyword>
<dbReference type="Gene3D" id="2.170.270.10">
    <property type="entry name" value="SET domain"/>
    <property type="match status" value="1"/>
</dbReference>
<feature type="compositionally biased region" description="Basic and acidic residues" evidence="14">
    <location>
        <begin position="24"/>
        <end position="42"/>
    </location>
</feature>
<evidence type="ECO:0000256" key="14">
    <source>
        <dbReference type="SAM" id="MobiDB-lite"/>
    </source>
</evidence>
<keyword evidence="11" id="KW-0539">Nucleus</keyword>
<organism evidence="19 20">
    <name type="scientific">Tetraparma gracilis</name>
    <dbReference type="NCBI Taxonomy" id="2962635"/>
    <lineage>
        <taxon>Eukaryota</taxon>
        <taxon>Sar</taxon>
        <taxon>Stramenopiles</taxon>
        <taxon>Ochrophyta</taxon>
        <taxon>Bolidophyceae</taxon>
        <taxon>Parmales</taxon>
        <taxon>Triparmaceae</taxon>
        <taxon>Tetraparma</taxon>
    </lineage>
</organism>
<evidence type="ECO:0000256" key="6">
    <source>
        <dbReference type="ARBA" id="ARBA00022691"/>
    </source>
</evidence>
<evidence type="ECO:0000256" key="5">
    <source>
        <dbReference type="ARBA" id="ARBA00022679"/>
    </source>
</evidence>
<dbReference type="Proteomes" id="UP001165060">
    <property type="component" value="Unassembled WGS sequence"/>
</dbReference>
<evidence type="ECO:0000256" key="12">
    <source>
        <dbReference type="PROSITE-ProRule" id="PRU00146"/>
    </source>
</evidence>
<dbReference type="Pfam" id="PF23011">
    <property type="entry name" value="PHD-1st_NSD"/>
    <property type="match status" value="1"/>
</dbReference>
<keyword evidence="8 12" id="KW-0863">Zinc-finger</keyword>
<evidence type="ECO:0000256" key="9">
    <source>
        <dbReference type="ARBA" id="ARBA00022833"/>
    </source>
</evidence>
<dbReference type="Gene3D" id="3.30.40.10">
    <property type="entry name" value="Zinc/RING finger domain, C3HC4 (zinc finger)"/>
    <property type="match status" value="2"/>
</dbReference>
<reference evidence="19 20" key="1">
    <citation type="journal article" date="2023" name="Commun. Biol.">
        <title>Genome analysis of Parmales, the sister group of diatoms, reveals the evolutionary specialization of diatoms from phago-mixotrophs to photoautotrophs.</title>
        <authorList>
            <person name="Ban H."/>
            <person name="Sato S."/>
            <person name="Yoshikawa S."/>
            <person name="Yamada K."/>
            <person name="Nakamura Y."/>
            <person name="Ichinomiya M."/>
            <person name="Sato N."/>
            <person name="Blanc-Mathieu R."/>
            <person name="Endo H."/>
            <person name="Kuwata A."/>
            <person name="Ogata H."/>
        </authorList>
    </citation>
    <scope>NUCLEOTIDE SEQUENCE [LARGE SCALE GENOMIC DNA]</scope>
</reference>
<evidence type="ECO:0000256" key="7">
    <source>
        <dbReference type="ARBA" id="ARBA00022723"/>
    </source>
</evidence>
<gene>
    <name evidence="19" type="ORF">TeGR_g8407</name>
</gene>
<accession>A0ABQ6ND08</accession>
<dbReference type="SMART" id="SM00317">
    <property type="entry name" value="SET"/>
    <property type="match status" value="1"/>
</dbReference>
<evidence type="ECO:0000256" key="1">
    <source>
        <dbReference type="ARBA" id="ARBA00004123"/>
    </source>
</evidence>
<dbReference type="InterPro" id="IPR050777">
    <property type="entry name" value="SET2_Histone-Lys_MeTrsfase"/>
</dbReference>
<evidence type="ECO:0000256" key="10">
    <source>
        <dbReference type="ARBA" id="ARBA00022853"/>
    </source>
</evidence>
<dbReference type="InterPro" id="IPR003616">
    <property type="entry name" value="Post-SET_dom"/>
</dbReference>
<feature type="coiled-coil region" evidence="13">
    <location>
        <begin position="668"/>
        <end position="702"/>
    </location>
</feature>
<keyword evidence="10" id="KW-0156">Chromatin regulator</keyword>
<dbReference type="PROSITE" id="PS50868">
    <property type="entry name" value="POST_SET"/>
    <property type="match status" value="1"/>
</dbReference>
<keyword evidence="20" id="KW-1185">Reference proteome</keyword>
<keyword evidence="9" id="KW-0862">Zinc</keyword>
<keyword evidence="13" id="KW-0175">Coiled coil</keyword>
<feature type="compositionally biased region" description="Low complexity" evidence="14">
    <location>
        <begin position="66"/>
        <end position="85"/>
    </location>
</feature>
<keyword evidence="5" id="KW-0808">Transferase</keyword>
<protein>
    <recommendedName>
        <fullName evidence="21">Histone-lysine N-methyltransferase</fullName>
    </recommendedName>
</protein>
<dbReference type="InterPro" id="IPR001214">
    <property type="entry name" value="SET_dom"/>
</dbReference>
<sequence length="765" mass="83805">YPTSSPSIQPRDSQKAASRAFLQLRKERQAAEKARKREESERAAAAASSKPALPAATSKSGRKISARAAPAPAAKRAKTATAAEAKASREAKEEDRTSWICTECSEIECAASPDCPLLICEGSCERPFHSVCVGLEAVPEGKWVCEDCEKGRHPCAACGVVSEDDVEGGVTKCRKGSCGLHYHESCLGMYNCRVDEGARERQEERQQAGDDSYVPPIFTCPAHFCWTCGDLDLRKPKKKKAAGCVPAGGKKVGLCLPVGGKKGKKAKKGEPVAEEDLAQTSLSAMKSKNGPLFRCMVCPNAFHVDCLPPLANFHELAVLCHEHAATHKLPEMSSEMSVLKDKNVKEKVKETWRLGGGKGSGEVVRVVDSKTHVDGFSLPDMVLPAGSAAVYGGASFDSFNKKDLDELAFKLPLDLHDEVFSKPPAYSHINGLKYIGHLDEDGKENGQPARPPRVEPTDICKCKSEAEGGNGCDENCINRILNIECVGVYDKSARGSEQKRCNCMVGKDCGNRRLGLRETARCRPKREPGKGWGLITVDGCEKDELVSEYVGEVLTEKQIADRLTRHEKLKPNDPNFYIMALETGWYIDARDKGNLSRFINHSCAPNCQLQRVNVAGCTRIAIVCIKPVEPGEFLSYDYQFDTEHAEKFRCACGAENCRGTMKGGDTSLMKKEEEKKTKAQMLKEAKGKLERDKKFVEKVEEESVSRLNLVGRVVPGGNSEAELILNGPRKMYAPILREKKIALWRNAVKGYEGLLMRAKEQMGGS</sequence>
<dbReference type="PROSITE" id="PS50280">
    <property type="entry name" value="SET"/>
    <property type="match status" value="1"/>
</dbReference>
<dbReference type="PROSITE" id="PS51215">
    <property type="entry name" value="AWS"/>
    <property type="match status" value="1"/>
</dbReference>
<dbReference type="SMART" id="SM00249">
    <property type="entry name" value="PHD"/>
    <property type="match status" value="3"/>
</dbReference>